<dbReference type="Pfam" id="PF07534">
    <property type="entry name" value="TLD"/>
    <property type="match status" value="1"/>
</dbReference>
<evidence type="ECO:0000313" key="3">
    <source>
        <dbReference type="Proteomes" id="UP000075903"/>
    </source>
</evidence>
<dbReference type="InterPro" id="IPR006571">
    <property type="entry name" value="TLDc_dom"/>
</dbReference>
<dbReference type="SMART" id="SM00584">
    <property type="entry name" value="TLDc"/>
    <property type="match status" value="1"/>
</dbReference>
<evidence type="ECO:0000259" key="1">
    <source>
        <dbReference type="PROSITE" id="PS51886"/>
    </source>
</evidence>
<reference evidence="2" key="1">
    <citation type="submission" date="2020-05" db="UniProtKB">
        <authorList>
            <consortium name="EnsemblMetazoa"/>
        </authorList>
    </citation>
    <scope>IDENTIFICATION</scope>
    <source>
        <strain evidence="2">MAF</strain>
    </source>
</reference>
<dbReference type="PANTHER" id="PTHR23354">
    <property type="entry name" value="NUCLEOLAR PROTEIN 7/ESTROGEN RECEPTOR COACTIVATOR-RELATED"/>
    <property type="match status" value="1"/>
</dbReference>
<organism evidence="2 3">
    <name type="scientific">Anopheles merus</name>
    <name type="common">Mosquito</name>
    <dbReference type="NCBI Taxonomy" id="30066"/>
    <lineage>
        <taxon>Eukaryota</taxon>
        <taxon>Metazoa</taxon>
        <taxon>Ecdysozoa</taxon>
        <taxon>Arthropoda</taxon>
        <taxon>Hexapoda</taxon>
        <taxon>Insecta</taxon>
        <taxon>Pterygota</taxon>
        <taxon>Neoptera</taxon>
        <taxon>Endopterygota</taxon>
        <taxon>Diptera</taxon>
        <taxon>Nematocera</taxon>
        <taxon>Culicoidea</taxon>
        <taxon>Culicidae</taxon>
        <taxon>Anophelinae</taxon>
        <taxon>Anopheles</taxon>
    </lineage>
</organism>
<dbReference type="VEuPathDB" id="VectorBase:AMEM21_002223"/>
<dbReference type="VEuPathDB" id="VectorBase:AMEM007709"/>
<dbReference type="PANTHER" id="PTHR23354:SF122">
    <property type="entry name" value="GTPASE-ACTIVATING PROTEIN SKYWALKER"/>
    <property type="match status" value="1"/>
</dbReference>
<dbReference type="PROSITE" id="PS51886">
    <property type="entry name" value="TLDC"/>
    <property type="match status" value="1"/>
</dbReference>
<keyword evidence="3" id="KW-1185">Reference proteome</keyword>
<feature type="domain" description="TLDc" evidence="1">
    <location>
        <begin position="109"/>
        <end position="312"/>
    </location>
</feature>
<sequence length="314" mass="35137">MPVNAIGADQLSGIEEESDIYEAFAPHVDTSNISVLTDTPPGKKPNLKSFQDVQSLIQQGKKREAKIVLRENSWPTNSPIRSQLWPALCAQHHVGKTMLDGFYWDMVNQVFGTTELPEKPIMLPPFVDSTHCLPYHLTRKGRAVADRVVSVLGYACPDITYSPTLYPITSILLHFMSEEECYHCMASLVAPKEKVFGAYCSSRWFERNLKDDRGQRQAYFGTGETFLFSLYPERAKYPWVGIEGDTGLGHASELFMAADSKMITIGGGEGQAIWMDENIRFGKTDRCQTFNNPPLCASGDFEIRVLEVYGFVGA</sequence>
<proteinExistence type="predicted"/>
<accession>A0A182V2D5</accession>
<evidence type="ECO:0000313" key="2">
    <source>
        <dbReference type="EnsemblMetazoa" id="AMEM007709-PA"/>
    </source>
</evidence>
<dbReference type="STRING" id="30066.A0A182V2D5"/>
<dbReference type="AlphaFoldDB" id="A0A182V2D5"/>
<protein>
    <submittedName>
        <fullName evidence="2">TLDc domain-containing protein</fullName>
    </submittedName>
</protein>
<name>A0A182V2D5_ANOME</name>
<dbReference type="EnsemblMetazoa" id="AMEM007709-RA">
    <property type="protein sequence ID" value="AMEM007709-PA"/>
    <property type="gene ID" value="AMEM007709"/>
</dbReference>
<dbReference type="Proteomes" id="UP000075903">
    <property type="component" value="Unassembled WGS sequence"/>
</dbReference>